<dbReference type="AlphaFoldDB" id="A0ABD1XPM5"/>
<keyword evidence="2" id="KW-1185">Reference proteome</keyword>
<dbReference type="Proteomes" id="UP001605036">
    <property type="component" value="Unassembled WGS sequence"/>
</dbReference>
<sequence>MPSPPTQAHLAAIAVAAAGAATPAQQVLMDNINTVIKVWEKRDRVAKAALWDCCSKGIYSPKNVKLHTRSRKP</sequence>
<name>A0ABD1XPM5_9MARC</name>
<comment type="caution">
    <text evidence="1">The sequence shown here is derived from an EMBL/GenBank/DDBJ whole genome shotgun (WGS) entry which is preliminary data.</text>
</comment>
<accession>A0ABD1XPM5</accession>
<organism evidence="1 2">
    <name type="scientific">Riccia fluitans</name>
    <dbReference type="NCBI Taxonomy" id="41844"/>
    <lineage>
        <taxon>Eukaryota</taxon>
        <taxon>Viridiplantae</taxon>
        <taxon>Streptophyta</taxon>
        <taxon>Embryophyta</taxon>
        <taxon>Marchantiophyta</taxon>
        <taxon>Marchantiopsida</taxon>
        <taxon>Marchantiidae</taxon>
        <taxon>Marchantiales</taxon>
        <taxon>Ricciaceae</taxon>
        <taxon>Riccia</taxon>
    </lineage>
</organism>
<proteinExistence type="predicted"/>
<reference evidence="1 2" key="1">
    <citation type="submission" date="2024-09" db="EMBL/GenBank/DDBJ databases">
        <title>Chromosome-scale assembly of Riccia fluitans.</title>
        <authorList>
            <person name="Paukszto L."/>
            <person name="Sawicki J."/>
            <person name="Karawczyk K."/>
            <person name="Piernik-Szablinska J."/>
            <person name="Szczecinska M."/>
            <person name="Mazdziarz M."/>
        </authorList>
    </citation>
    <scope>NUCLEOTIDE SEQUENCE [LARGE SCALE GENOMIC DNA]</scope>
    <source>
        <strain evidence="1">Rf_01</strain>
        <tissue evidence="1">Aerial parts of the thallus</tissue>
    </source>
</reference>
<evidence type="ECO:0000313" key="1">
    <source>
        <dbReference type="EMBL" id="KAL2609493.1"/>
    </source>
</evidence>
<dbReference type="EMBL" id="JBHFFA010000008">
    <property type="protein sequence ID" value="KAL2609493.1"/>
    <property type="molecule type" value="Genomic_DNA"/>
</dbReference>
<gene>
    <name evidence="1" type="ORF">R1flu_028066</name>
</gene>
<evidence type="ECO:0000313" key="2">
    <source>
        <dbReference type="Proteomes" id="UP001605036"/>
    </source>
</evidence>
<protein>
    <submittedName>
        <fullName evidence="1">Uncharacterized protein</fullName>
    </submittedName>
</protein>